<keyword evidence="1" id="KW-1133">Transmembrane helix</keyword>
<reference evidence="2" key="1">
    <citation type="submission" date="2014-11" db="EMBL/GenBank/DDBJ databases">
        <authorList>
            <person name="Amaro Gonzalez C."/>
        </authorList>
    </citation>
    <scope>NUCLEOTIDE SEQUENCE</scope>
</reference>
<proteinExistence type="predicted"/>
<evidence type="ECO:0000256" key="1">
    <source>
        <dbReference type="SAM" id="Phobius"/>
    </source>
</evidence>
<evidence type="ECO:0000313" key="2">
    <source>
        <dbReference type="EMBL" id="JAH08229.1"/>
    </source>
</evidence>
<organism evidence="2">
    <name type="scientific">Anguilla anguilla</name>
    <name type="common">European freshwater eel</name>
    <name type="synonym">Muraena anguilla</name>
    <dbReference type="NCBI Taxonomy" id="7936"/>
    <lineage>
        <taxon>Eukaryota</taxon>
        <taxon>Metazoa</taxon>
        <taxon>Chordata</taxon>
        <taxon>Craniata</taxon>
        <taxon>Vertebrata</taxon>
        <taxon>Euteleostomi</taxon>
        <taxon>Actinopterygii</taxon>
        <taxon>Neopterygii</taxon>
        <taxon>Teleostei</taxon>
        <taxon>Anguilliformes</taxon>
        <taxon>Anguillidae</taxon>
        <taxon>Anguilla</taxon>
    </lineage>
</organism>
<keyword evidence="1" id="KW-0812">Transmembrane</keyword>
<dbReference type="EMBL" id="GBXM01100348">
    <property type="protein sequence ID" value="JAH08229.1"/>
    <property type="molecule type" value="Transcribed_RNA"/>
</dbReference>
<reference evidence="2" key="2">
    <citation type="journal article" date="2015" name="Fish Shellfish Immunol.">
        <title>Early steps in the European eel (Anguilla anguilla)-Vibrio vulnificus interaction in the gills: Role of the RtxA13 toxin.</title>
        <authorList>
            <person name="Callol A."/>
            <person name="Pajuelo D."/>
            <person name="Ebbesson L."/>
            <person name="Teles M."/>
            <person name="MacKenzie S."/>
            <person name="Amaro C."/>
        </authorList>
    </citation>
    <scope>NUCLEOTIDE SEQUENCE</scope>
</reference>
<accession>A0A0E9PUS3</accession>
<protein>
    <submittedName>
        <fullName evidence="2">Uncharacterized protein</fullName>
    </submittedName>
</protein>
<dbReference type="AlphaFoldDB" id="A0A0E9PUS3"/>
<feature type="transmembrane region" description="Helical" evidence="1">
    <location>
        <begin position="21"/>
        <end position="38"/>
    </location>
</feature>
<keyword evidence="1" id="KW-0472">Membrane</keyword>
<sequence>MSNRIIFMEKHIFVTIKRVTYIRHLVCASSVTIAVLITDKKVPGNTNITFPCFFE</sequence>
<name>A0A0E9PUS3_ANGAN</name>